<sequence length="68" mass="7923">MDCASIVNHFSFHKEDITILDHRIKEARKMLDSFVSTKVKWALSKCCNLSFEMDYPSDIHNIVIYDAT</sequence>
<dbReference type="EMBL" id="JAIQCV010000007">
    <property type="protein sequence ID" value="KAH1084405.1"/>
    <property type="molecule type" value="Genomic_DNA"/>
</dbReference>
<gene>
    <name evidence="1" type="ORF">J1N35_024166</name>
</gene>
<keyword evidence="2" id="KW-1185">Reference proteome</keyword>
<evidence type="ECO:0000313" key="1">
    <source>
        <dbReference type="EMBL" id="KAH1084405.1"/>
    </source>
</evidence>
<name>A0A9D3VJG3_9ROSI</name>
<accession>A0A9D3VJG3</accession>
<evidence type="ECO:0000313" key="2">
    <source>
        <dbReference type="Proteomes" id="UP000828251"/>
    </source>
</evidence>
<reference evidence="1 2" key="1">
    <citation type="journal article" date="2021" name="Plant Biotechnol. J.">
        <title>Multi-omics assisted identification of the key and species-specific regulatory components of drought-tolerant mechanisms in Gossypium stocksii.</title>
        <authorList>
            <person name="Yu D."/>
            <person name="Ke L."/>
            <person name="Zhang D."/>
            <person name="Wu Y."/>
            <person name="Sun Y."/>
            <person name="Mei J."/>
            <person name="Sun J."/>
            <person name="Sun Y."/>
        </authorList>
    </citation>
    <scope>NUCLEOTIDE SEQUENCE [LARGE SCALE GENOMIC DNA]</scope>
    <source>
        <strain evidence="2">cv. E1</strain>
        <tissue evidence="1">Leaf</tissue>
    </source>
</reference>
<organism evidence="1 2">
    <name type="scientific">Gossypium stocksii</name>
    <dbReference type="NCBI Taxonomy" id="47602"/>
    <lineage>
        <taxon>Eukaryota</taxon>
        <taxon>Viridiplantae</taxon>
        <taxon>Streptophyta</taxon>
        <taxon>Embryophyta</taxon>
        <taxon>Tracheophyta</taxon>
        <taxon>Spermatophyta</taxon>
        <taxon>Magnoliopsida</taxon>
        <taxon>eudicotyledons</taxon>
        <taxon>Gunneridae</taxon>
        <taxon>Pentapetalae</taxon>
        <taxon>rosids</taxon>
        <taxon>malvids</taxon>
        <taxon>Malvales</taxon>
        <taxon>Malvaceae</taxon>
        <taxon>Malvoideae</taxon>
        <taxon>Gossypium</taxon>
    </lineage>
</organism>
<dbReference type="OrthoDB" id="1412129at2759"/>
<protein>
    <submittedName>
        <fullName evidence="1">Uncharacterized protein</fullName>
    </submittedName>
</protein>
<dbReference type="AlphaFoldDB" id="A0A9D3VJG3"/>
<comment type="caution">
    <text evidence="1">The sequence shown here is derived from an EMBL/GenBank/DDBJ whole genome shotgun (WGS) entry which is preliminary data.</text>
</comment>
<proteinExistence type="predicted"/>
<dbReference type="Proteomes" id="UP000828251">
    <property type="component" value="Unassembled WGS sequence"/>
</dbReference>